<dbReference type="InterPro" id="IPR050950">
    <property type="entry name" value="HTH-type_LysR_regulators"/>
</dbReference>
<dbReference type="Proteomes" id="UP001629432">
    <property type="component" value="Unassembled WGS sequence"/>
</dbReference>
<gene>
    <name evidence="6" type="ORF">PQQ63_24720</name>
</gene>
<dbReference type="Pfam" id="PF03466">
    <property type="entry name" value="LysR_substrate"/>
    <property type="match status" value="1"/>
</dbReference>
<dbReference type="Pfam" id="PF00126">
    <property type="entry name" value="HTH_1"/>
    <property type="match status" value="1"/>
</dbReference>
<comment type="similarity">
    <text evidence="1">Belongs to the LysR transcriptional regulatory family.</text>
</comment>
<keyword evidence="4" id="KW-0804">Transcription</keyword>
<dbReference type="InterPro" id="IPR036388">
    <property type="entry name" value="WH-like_DNA-bd_sf"/>
</dbReference>
<sequence length="308" mass="32920">MTLQQLRDFTAIVNQGGVRAAARALDVSQAGLTKSVSKLEASVQASLFVRTSRGVALTAFGERLLEHAAIILRECDRAEADLNQLRGDEAGEVGVGVSPAPSIHLVPAVLPEFRRRYPRARLHVTHGLSHSLLPAVRSGQLDIAITPVPEPFDAAGLHIIPLFPTEPSIVGRRDHPLAKSRSIKELVDCEWVITGVADSLGAPGSSIVDLFAEAGLGRPNVAVVCDSLFDTLSLIARTDLLAPLPQAVLTHSLMRDGLARIPIREPQKVYTICIVHRASPPLSPIAAALTAMLVSFAKIGRGIRGEER</sequence>
<dbReference type="PANTHER" id="PTHR30419">
    <property type="entry name" value="HTH-TYPE TRANSCRIPTIONAL REGULATOR YBHD"/>
    <property type="match status" value="1"/>
</dbReference>
<dbReference type="InterPro" id="IPR000847">
    <property type="entry name" value="LysR_HTH_N"/>
</dbReference>
<dbReference type="Gene3D" id="3.40.190.10">
    <property type="entry name" value="Periplasmic binding protein-like II"/>
    <property type="match status" value="2"/>
</dbReference>
<accession>A0ABW9DXL0</accession>
<keyword evidence="7" id="KW-1185">Reference proteome</keyword>
<dbReference type="RefSeq" id="WP_408241736.1">
    <property type="nucleotide sequence ID" value="NZ_JAQQCF010000023.1"/>
</dbReference>
<comment type="caution">
    <text evidence="6">The sequence shown here is derived from an EMBL/GenBank/DDBJ whole genome shotgun (WGS) entry which is preliminary data.</text>
</comment>
<evidence type="ECO:0000259" key="5">
    <source>
        <dbReference type="PROSITE" id="PS50931"/>
    </source>
</evidence>
<dbReference type="InterPro" id="IPR036390">
    <property type="entry name" value="WH_DNA-bd_sf"/>
</dbReference>
<dbReference type="InterPro" id="IPR005119">
    <property type="entry name" value="LysR_subst-bd"/>
</dbReference>
<dbReference type="SUPFAM" id="SSF46785">
    <property type="entry name" value="Winged helix' DNA-binding domain"/>
    <property type="match status" value="1"/>
</dbReference>
<feature type="domain" description="HTH lysR-type" evidence="5">
    <location>
        <begin position="1"/>
        <end position="58"/>
    </location>
</feature>
<evidence type="ECO:0000256" key="2">
    <source>
        <dbReference type="ARBA" id="ARBA00023015"/>
    </source>
</evidence>
<evidence type="ECO:0000256" key="1">
    <source>
        <dbReference type="ARBA" id="ARBA00009437"/>
    </source>
</evidence>
<dbReference type="EMBL" id="JAQQCF010000023">
    <property type="protein sequence ID" value="MFM0639900.1"/>
    <property type="molecule type" value="Genomic_DNA"/>
</dbReference>
<name>A0ABW9DXL0_9BURK</name>
<organism evidence="6 7">
    <name type="scientific">Paraburkholderia metrosideri</name>
    <dbReference type="NCBI Taxonomy" id="580937"/>
    <lineage>
        <taxon>Bacteria</taxon>
        <taxon>Pseudomonadati</taxon>
        <taxon>Pseudomonadota</taxon>
        <taxon>Betaproteobacteria</taxon>
        <taxon>Burkholderiales</taxon>
        <taxon>Burkholderiaceae</taxon>
        <taxon>Paraburkholderia</taxon>
    </lineage>
</organism>
<keyword evidence="2" id="KW-0805">Transcription regulation</keyword>
<reference evidence="6 7" key="1">
    <citation type="journal article" date="2024" name="Chem. Sci.">
        <title>Discovery of megapolipeptins by genome mining of a Burkholderiales bacteria collection.</title>
        <authorList>
            <person name="Paulo B.S."/>
            <person name="Recchia M.J.J."/>
            <person name="Lee S."/>
            <person name="Fergusson C.H."/>
            <person name="Romanowski S.B."/>
            <person name="Hernandez A."/>
            <person name="Krull N."/>
            <person name="Liu D.Y."/>
            <person name="Cavanagh H."/>
            <person name="Bos A."/>
            <person name="Gray C.A."/>
            <person name="Murphy B.T."/>
            <person name="Linington R.G."/>
            <person name="Eustaquio A.S."/>
        </authorList>
    </citation>
    <scope>NUCLEOTIDE SEQUENCE [LARGE SCALE GENOMIC DNA]</scope>
    <source>
        <strain evidence="6 7">RL17-338-BIC-A</strain>
    </source>
</reference>
<evidence type="ECO:0000313" key="7">
    <source>
        <dbReference type="Proteomes" id="UP001629432"/>
    </source>
</evidence>
<dbReference type="PANTHER" id="PTHR30419:SF30">
    <property type="entry name" value="LYSR FAMILY TRANSCRIPTIONAL REGULATOR"/>
    <property type="match status" value="1"/>
</dbReference>
<evidence type="ECO:0000256" key="3">
    <source>
        <dbReference type="ARBA" id="ARBA00023125"/>
    </source>
</evidence>
<evidence type="ECO:0000313" key="6">
    <source>
        <dbReference type="EMBL" id="MFM0639900.1"/>
    </source>
</evidence>
<dbReference type="SUPFAM" id="SSF53850">
    <property type="entry name" value="Periplasmic binding protein-like II"/>
    <property type="match status" value="1"/>
</dbReference>
<dbReference type="PROSITE" id="PS50931">
    <property type="entry name" value="HTH_LYSR"/>
    <property type="match status" value="1"/>
</dbReference>
<proteinExistence type="inferred from homology"/>
<dbReference type="Gene3D" id="1.10.10.10">
    <property type="entry name" value="Winged helix-like DNA-binding domain superfamily/Winged helix DNA-binding domain"/>
    <property type="match status" value="1"/>
</dbReference>
<keyword evidence="3" id="KW-0238">DNA-binding</keyword>
<protein>
    <submittedName>
        <fullName evidence="6">LysR substrate-binding domain-containing protein</fullName>
    </submittedName>
</protein>
<evidence type="ECO:0000256" key="4">
    <source>
        <dbReference type="ARBA" id="ARBA00023163"/>
    </source>
</evidence>